<feature type="compositionally biased region" description="Basic and acidic residues" evidence="1">
    <location>
        <begin position="149"/>
        <end position="158"/>
    </location>
</feature>
<protein>
    <recommendedName>
        <fullName evidence="2">HTH three-helical bundle domain-containing protein</fullName>
    </recommendedName>
</protein>
<feature type="compositionally biased region" description="Polar residues" evidence="1">
    <location>
        <begin position="40"/>
        <end position="53"/>
    </location>
</feature>
<name>A0ABD3C1W6_9LAMI</name>
<dbReference type="AlphaFoldDB" id="A0ABD3C1W6"/>
<dbReference type="Proteomes" id="UP001632038">
    <property type="component" value="Unassembled WGS sequence"/>
</dbReference>
<dbReference type="PANTHER" id="PTHR34799">
    <property type="entry name" value="OS07G0656300 PROTEIN"/>
    <property type="match status" value="1"/>
</dbReference>
<organism evidence="3 4">
    <name type="scientific">Castilleja foliolosa</name>
    <dbReference type="NCBI Taxonomy" id="1961234"/>
    <lineage>
        <taxon>Eukaryota</taxon>
        <taxon>Viridiplantae</taxon>
        <taxon>Streptophyta</taxon>
        <taxon>Embryophyta</taxon>
        <taxon>Tracheophyta</taxon>
        <taxon>Spermatophyta</taxon>
        <taxon>Magnoliopsida</taxon>
        <taxon>eudicotyledons</taxon>
        <taxon>Gunneridae</taxon>
        <taxon>Pentapetalae</taxon>
        <taxon>asterids</taxon>
        <taxon>lamiids</taxon>
        <taxon>Lamiales</taxon>
        <taxon>Orobanchaceae</taxon>
        <taxon>Pedicularideae</taxon>
        <taxon>Castillejinae</taxon>
        <taxon>Castilleja</taxon>
    </lineage>
</organism>
<evidence type="ECO:0000313" key="4">
    <source>
        <dbReference type="Proteomes" id="UP001632038"/>
    </source>
</evidence>
<dbReference type="EMBL" id="JAVIJP010000054">
    <property type="protein sequence ID" value="KAL3623751.1"/>
    <property type="molecule type" value="Genomic_DNA"/>
</dbReference>
<feature type="region of interest" description="Disordered" evidence="1">
    <location>
        <begin position="136"/>
        <end position="159"/>
    </location>
</feature>
<feature type="domain" description="HTH three-helical bundle" evidence="2">
    <location>
        <begin position="160"/>
        <end position="199"/>
    </location>
</feature>
<evidence type="ECO:0000259" key="2">
    <source>
        <dbReference type="Pfam" id="PF25370"/>
    </source>
</evidence>
<dbReference type="Pfam" id="PF25370">
    <property type="entry name" value="HTH_74"/>
    <property type="match status" value="1"/>
</dbReference>
<evidence type="ECO:0000256" key="1">
    <source>
        <dbReference type="SAM" id="MobiDB-lite"/>
    </source>
</evidence>
<feature type="compositionally biased region" description="Low complexity" evidence="1">
    <location>
        <begin position="28"/>
        <end position="39"/>
    </location>
</feature>
<gene>
    <name evidence="3" type="ORF">CASFOL_032567</name>
</gene>
<keyword evidence="4" id="KW-1185">Reference proteome</keyword>
<comment type="caution">
    <text evidence="3">The sequence shown here is derived from an EMBL/GenBank/DDBJ whole genome shotgun (WGS) entry which is preliminary data.</text>
</comment>
<sequence>MSAKTVQASFPSELERTVASALLLLSKSDDSSSPESLESTRFSASEWSGGSTPTTEVCIDEDFARDRQLTVVAFWSGFDDLMLKIVRKKRSRAICISSGKKPKTDTPGPTLAPASSENISEITTIEAEASSCLSSTSSAHSINSETNADGDKPRKPEIQGHMGNRAASILRVLSNGSASEVKIRKLLGDSPSTSKALRMLLKLQKVKRYGAGGRSDPFIYTIAN</sequence>
<dbReference type="PANTHER" id="PTHR34799:SF2">
    <property type="entry name" value="OS07G0656300 PROTEIN"/>
    <property type="match status" value="1"/>
</dbReference>
<accession>A0ABD3C1W6</accession>
<feature type="region of interest" description="Disordered" evidence="1">
    <location>
        <begin position="28"/>
        <end position="53"/>
    </location>
</feature>
<dbReference type="InterPro" id="IPR057523">
    <property type="entry name" value="HTH_74"/>
</dbReference>
<evidence type="ECO:0000313" key="3">
    <source>
        <dbReference type="EMBL" id="KAL3623751.1"/>
    </source>
</evidence>
<reference evidence="4" key="1">
    <citation type="journal article" date="2024" name="IScience">
        <title>Strigolactones Initiate the Formation of Haustorium-like Structures in Castilleja.</title>
        <authorList>
            <person name="Buerger M."/>
            <person name="Peterson D."/>
            <person name="Chory J."/>
        </authorList>
    </citation>
    <scope>NUCLEOTIDE SEQUENCE [LARGE SCALE GENOMIC DNA]</scope>
</reference>
<proteinExistence type="predicted"/>